<dbReference type="PANTHER" id="PTHR43031:SF17">
    <property type="entry name" value="SULFURTRANSFERASE YTWF-RELATED"/>
    <property type="match status" value="1"/>
</dbReference>
<evidence type="ECO:0000259" key="1">
    <source>
        <dbReference type="PROSITE" id="PS50206"/>
    </source>
</evidence>
<dbReference type="EMBL" id="LT629742">
    <property type="protein sequence ID" value="SDT20173.1"/>
    <property type="molecule type" value="Genomic_DNA"/>
</dbReference>
<dbReference type="Proteomes" id="UP000181956">
    <property type="component" value="Chromosome I"/>
</dbReference>
<protein>
    <submittedName>
        <fullName evidence="2">Rhodanese-related sulfurtransferase</fullName>
    </submittedName>
</protein>
<dbReference type="PANTHER" id="PTHR43031">
    <property type="entry name" value="FAD-DEPENDENT OXIDOREDUCTASE"/>
    <property type="match status" value="1"/>
</dbReference>
<sequence>MIEIQPTELAAIDGAIILDVREDHEFAEVRAATAVSIPMSQFVERFDEVPADETLYVICAAGGRSAQVAQYLEQRGYEAVNVAGGTGAWVAAGLPTLTGAPA</sequence>
<reference evidence="3" key="1">
    <citation type="submission" date="2016-10" db="EMBL/GenBank/DDBJ databases">
        <authorList>
            <person name="Varghese N."/>
            <person name="Submissions S."/>
        </authorList>
    </citation>
    <scope>NUCLEOTIDE SEQUENCE [LARGE SCALE GENOMIC DNA]</scope>
    <source>
        <strain evidence="3">DSM 21772</strain>
    </source>
</reference>
<dbReference type="Gene3D" id="3.40.250.10">
    <property type="entry name" value="Rhodanese-like domain"/>
    <property type="match status" value="1"/>
</dbReference>
<dbReference type="SMART" id="SM00450">
    <property type="entry name" value="RHOD"/>
    <property type="match status" value="1"/>
</dbReference>
<evidence type="ECO:0000313" key="2">
    <source>
        <dbReference type="EMBL" id="SDT20173.1"/>
    </source>
</evidence>
<name>A0A1H1YFF9_9MICO</name>
<dbReference type="STRING" id="412690.SAMN04489834_3069"/>
<dbReference type="RefSeq" id="WP_083364808.1">
    <property type="nucleotide sequence ID" value="NZ_LT629742.1"/>
</dbReference>
<dbReference type="SUPFAM" id="SSF52821">
    <property type="entry name" value="Rhodanese/Cell cycle control phosphatase"/>
    <property type="match status" value="1"/>
</dbReference>
<gene>
    <name evidence="2" type="ORF">SAMN04489834_3069</name>
</gene>
<dbReference type="Pfam" id="PF00581">
    <property type="entry name" value="Rhodanese"/>
    <property type="match status" value="1"/>
</dbReference>
<organism evidence="2 3">
    <name type="scientific">Microterricola viridarii</name>
    <dbReference type="NCBI Taxonomy" id="412690"/>
    <lineage>
        <taxon>Bacteria</taxon>
        <taxon>Bacillati</taxon>
        <taxon>Actinomycetota</taxon>
        <taxon>Actinomycetes</taxon>
        <taxon>Micrococcales</taxon>
        <taxon>Microbacteriaceae</taxon>
        <taxon>Microterricola</taxon>
    </lineage>
</organism>
<keyword evidence="2" id="KW-0808">Transferase</keyword>
<dbReference type="PROSITE" id="PS50206">
    <property type="entry name" value="RHODANESE_3"/>
    <property type="match status" value="1"/>
</dbReference>
<evidence type="ECO:0000313" key="3">
    <source>
        <dbReference type="Proteomes" id="UP000181956"/>
    </source>
</evidence>
<dbReference type="AlphaFoldDB" id="A0A1H1YFF9"/>
<proteinExistence type="predicted"/>
<dbReference type="CDD" id="cd00158">
    <property type="entry name" value="RHOD"/>
    <property type="match status" value="1"/>
</dbReference>
<dbReference type="OrthoDB" id="9800872at2"/>
<dbReference type="InterPro" id="IPR050229">
    <property type="entry name" value="GlpE_sulfurtransferase"/>
</dbReference>
<dbReference type="InterPro" id="IPR036873">
    <property type="entry name" value="Rhodanese-like_dom_sf"/>
</dbReference>
<accession>A0A1H1YFF9</accession>
<keyword evidence="3" id="KW-1185">Reference proteome</keyword>
<dbReference type="InterPro" id="IPR001763">
    <property type="entry name" value="Rhodanese-like_dom"/>
</dbReference>
<feature type="domain" description="Rhodanese" evidence="1">
    <location>
        <begin position="11"/>
        <end position="98"/>
    </location>
</feature>
<dbReference type="GO" id="GO:0016740">
    <property type="term" value="F:transferase activity"/>
    <property type="evidence" value="ECO:0007669"/>
    <property type="project" value="UniProtKB-KW"/>
</dbReference>